<feature type="domain" description="Methionyl/Leucyl tRNA synthetase" evidence="8">
    <location>
        <begin position="8"/>
        <end position="110"/>
    </location>
</feature>
<evidence type="ECO:0000313" key="10">
    <source>
        <dbReference type="Proteomes" id="UP000034772"/>
    </source>
</evidence>
<reference evidence="9 10" key="1">
    <citation type="journal article" date="2015" name="Nature">
        <title>rRNA introns, odd ribosomes, and small enigmatic genomes across a large radiation of phyla.</title>
        <authorList>
            <person name="Brown C.T."/>
            <person name="Hug L.A."/>
            <person name="Thomas B.C."/>
            <person name="Sharon I."/>
            <person name="Castelle C.J."/>
            <person name="Singh A."/>
            <person name="Wilkins M.J."/>
            <person name="Williams K.H."/>
            <person name="Banfield J.F."/>
        </authorList>
    </citation>
    <scope>NUCLEOTIDE SEQUENCE [LARGE SCALE GENOMIC DNA]</scope>
</reference>
<comment type="similarity">
    <text evidence="6">Belongs to the class-I aminoacyl-tRNA synthetase family.</text>
</comment>
<keyword evidence="2 6" id="KW-0547">Nucleotide-binding</keyword>
<evidence type="ECO:0000256" key="7">
    <source>
        <dbReference type="SAM" id="MobiDB-lite"/>
    </source>
</evidence>
<dbReference type="GO" id="GO:0004825">
    <property type="term" value="F:methionine-tRNA ligase activity"/>
    <property type="evidence" value="ECO:0007669"/>
    <property type="project" value="InterPro"/>
</dbReference>
<dbReference type="AlphaFoldDB" id="A0A0G1TYJ1"/>
<sequence>MPAERLGEIKSFVRRGLQDFSISRLKEKMPWGIEVPDDPTQVFYVWFDALVNYISAIGWPDDLERFKKWQMDSGGMVQYCGKDNLRQQSAMWQAMLMAANLPPSRQIVIDGVSLENAYNKDMFPKGILGLNADYVNQYVQYVADRRLEELGLTSHFGVTNPAKWMSTATDVFELVNFFEQQNTSYEVDAQGHKGTNPHQQKKPEEG</sequence>
<comment type="caution">
    <text evidence="9">The sequence shown here is derived from an EMBL/GenBank/DDBJ whole genome shotgun (WGS) entry which is preliminary data.</text>
</comment>
<dbReference type="EMBL" id="LCOZ01000036">
    <property type="protein sequence ID" value="KKU86922.1"/>
    <property type="molecule type" value="Genomic_DNA"/>
</dbReference>
<evidence type="ECO:0000259" key="8">
    <source>
        <dbReference type="Pfam" id="PF09334"/>
    </source>
</evidence>
<dbReference type="GO" id="GO:0005524">
    <property type="term" value="F:ATP binding"/>
    <property type="evidence" value="ECO:0007669"/>
    <property type="project" value="UniProtKB-KW"/>
</dbReference>
<dbReference type="PANTHER" id="PTHR43326">
    <property type="entry name" value="METHIONYL-TRNA SYNTHETASE"/>
    <property type="match status" value="1"/>
</dbReference>
<dbReference type="PATRIC" id="fig|1618373.3.peg.349"/>
<evidence type="ECO:0000256" key="6">
    <source>
        <dbReference type="RuleBase" id="RU363039"/>
    </source>
</evidence>
<feature type="non-terminal residue" evidence="9">
    <location>
        <position position="206"/>
    </location>
</feature>
<evidence type="ECO:0000256" key="3">
    <source>
        <dbReference type="ARBA" id="ARBA00022840"/>
    </source>
</evidence>
<dbReference type="Gene3D" id="2.170.220.10">
    <property type="match status" value="1"/>
</dbReference>
<dbReference type="InterPro" id="IPR014729">
    <property type="entry name" value="Rossmann-like_a/b/a_fold"/>
</dbReference>
<dbReference type="Gene3D" id="1.10.620.20">
    <property type="entry name" value="Ribonucleotide Reductase, subunit A"/>
    <property type="match status" value="1"/>
</dbReference>
<dbReference type="Pfam" id="PF09334">
    <property type="entry name" value="tRNA-synt_1g"/>
    <property type="match status" value="1"/>
</dbReference>
<gene>
    <name evidence="9" type="ORF">UY17_C0036G0001</name>
</gene>
<dbReference type="Gene3D" id="3.40.50.620">
    <property type="entry name" value="HUPs"/>
    <property type="match status" value="1"/>
</dbReference>
<dbReference type="InterPro" id="IPR009078">
    <property type="entry name" value="Ferritin-like_SF"/>
</dbReference>
<evidence type="ECO:0000256" key="2">
    <source>
        <dbReference type="ARBA" id="ARBA00022741"/>
    </source>
</evidence>
<dbReference type="GO" id="GO:0006431">
    <property type="term" value="P:methionyl-tRNA aminoacylation"/>
    <property type="evidence" value="ECO:0007669"/>
    <property type="project" value="TreeGrafter"/>
</dbReference>
<dbReference type="GO" id="GO:0009263">
    <property type="term" value="P:deoxyribonucleotide biosynthetic process"/>
    <property type="evidence" value="ECO:0007669"/>
    <property type="project" value="InterPro"/>
</dbReference>
<dbReference type="InterPro" id="IPR015413">
    <property type="entry name" value="Methionyl/Leucyl_tRNA_Synth"/>
</dbReference>
<name>A0A0G1TYJ1_9BACT</name>
<dbReference type="GO" id="GO:0016491">
    <property type="term" value="F:oxidoreductase activity"/>
    <property type="evidence" value="ECO:0007669"/>
    <property type="project" value="InterPro"/>
</dbReference>
<dbReference type="PANTHER" id="PTHR43326:SF1">
    <property type="entry name" value="METHIONINE--TRNA LIGASE, MITOCHONDRIAL"/>
    <property type="match status" value="1"/>
</dbReference>
<organism evidence="9 10">
    <name type="scientific">Candidatus Beckwithbacteria bacterium GW2011_GWC2_47_9</name>
    <dbReference type="NCBI Taxonomy" id="1618373"/>
    <lineage>
        <taxon>Bacteria</taxon>
        <taxon>Candidatus Beckwithiibacteriota</taxon>
    </lineage>
</organism>
<dbReference type="SUPFAM" id="SSF52374">
    <property type="entry name" value="Nucleotidylyl transferase"/>
    <property type="match status" value="1"/>
</dbReference>
<proteinExistence type="inferred from homology"/>
<dbReference type="InterPro" id="IPR012348">
    <property type="entry name" value="RNR-like"/>
</dbReference>
<keyword evidence="1 6" id="KW-0436">Ligase</keyword>
<evidence type="ECO:0000256" key="4">
    <source>
        <dbReference type="ARBA" id="ARBA00022917"/>
    </source>
</evidence>
<keyword evidence="5 6" id="KW-0030">Aminoacyl-tRNA synthetase</keyword>
<feature type="region of interest" description="Disordered" evidence="7">
    <location>
        <begin position="187"/>
        <end position="206"/>
    </location>
</feature>
<evidence type="ECO:0000256" key="1">
    <source>
        <dbReference type="ARBA" id="ARBA00022598"/>
    </source>
</evidence>
<evidence type="ECO:0000313" key="9">
    <source>
        <dbReference type="EMBL" id="KKU86922.1"/>
    </source>
</evidence>
<dbReference type="SUPFAM" id="SSF47240">
    <property type="entry name" value="Ferritin-like"/>
    <property type="match status" value="1"/>
</dbReference>
<accession>A0A0G1TYJ1</accession>
<dbReference type="Proteomes" id="UP000034772">
    <property type="component" value="Unassembled WGS sequence"/>
</dbReference>
<protein>
    <submittedName>
        <fullName evidence="9">Ribonucleoside-diphosphate reductase subunit beta</fullName>
    </submittedName>
</protein>
<keyword evidence="4 6" id="KW-0648">Protein biosynthesis</keyword>
<keyword evidence="3 6" id="KW-0067">ATP-binding</keyword>
<dbReference type="InterPro" id="IPR023457">
    <property type="entry name" value="Met-tRNA_synth_2"/>
</dbReference>
<evidence type="ECO:0000256" key="5">
    <source>
        <dbReference type="ARBA" id="ARBA00023146"/>
    </source>
</evidence>